<comment type="similarity">
    <text evidence="1">Belongs to the metallo-dependent hydrolases superfamily. TatD-type hydrolase family.</text>
</comment>
<proteinExistence type="inferred from homology"/>
<accession>A0A1W2AS65</accession>
<dbReference type="SUPFAM" id="SSF51556">
    <property type="entry name" value="Metallo-dependent hydrolases"/>
    <property type="match status" value="1"/>
</dbReference>
<dbReference type="RefSeq" id="WP_084067936.1">
    <property type="nucleotide sequence ID" value="NZ_FWXY01000006.1"/>
</dbReference>
<keyword evidence="6" id="KW-1185">Reference proteome</keyword>
<evidence type="ECO:0000256" key="3">
    <source>
        <dbReference type="ARBA" id="ARBA00022801"/>
    </source>
</evidence>
<evidence type="ECO:0000313" key="5">
    <source>
        <dbReference type="EMBL" id="SMC63434.1"/>
    </source>
</evidence>
<dbReference type="GO" id="GO:0046872">
    <property type="term" value="F:metal ion binding"/>
    <property type="evidence" value="ECO:0007669"/>
    <property type="project" value="UniProtKB-KW"/>
</dbReference>
<feature type="binding site" evidence="4">
    <location>
        <position position="92"/>
    </location>
    <ligand>
        <name>a divalent metal cation</name>
        <dbReference type="ChEBI" id="CHEBI:60240"/>
        <label>1</label>
    </ligand>
</feature>
<dbReference type="FunFam" id="3.20.20.140:FF:000005">
    <property type="entry name" value="TatD family hydrolase"/>
    <property type="match status" value="1"/>
</dbReference>
<reference evidence="5 6" key="1">
    <citation type="submission" date="2017-04" db="EMBL/GenBank/DDBJ databases">
        <authorList>
            <person name="Afonso C.L."/>
            <person name="Miller P.J."/>
            <person name="Scott M.A."/>
            <person name="Spackman E."/>
            <person name="Goraichik I."/>
            <person name="Dimitrov K.M."/>
            <person name="Suarez D.L."/>
            <person name="Swayne D.E."/>
        </authorList>
    </citation>
    <scope>NUCLEOTIDE SEQUENCE [LARGE SCALE GENOMIC DNA]</scope>
    <source>
        <strain evidence="5 6">DSM 3385</strain>
    </source>
</reference>
<dbReference type="STRING" id="1121400.SAMN02746065_10656"/>
<organism evidence="5 6">
    <name type="scientific">Desulfocicer vacuolatum DSM 3385</name>
    <dbReference type="NCBI Taxonomy" id="1121400"/>
    <lineage>
        <taxon>Bacteria</taxon>
        <taxon>Pseudomonadati</taxon>
        <taxon>Thermodesulfobacteriota</taxon>
        <taxon>Desulfobacteria</taxon>
        <taxon>Desulfobacterales</taxon>
        <taxon>Desulfobacteraceae</taxon>
        <taxon>Desulfocicer</taxon>
    </lineage>
</organism>
<dbReference type="Proteomes" id="UP000192418">
    <property type="component" value="Unassembled WGS sequence"/>
</dbReference>
<dbReference type="PANTHER" id="PTHR47176:SF1">
    <property type="entry name" value="OS04G0577500 PROTEIN"/>
    <property type="match status" value="1"/>
</dbReference>
<dbReference type="Gene3D" id="3.20.20.140">
    <property type="entry name" value="Metal-dependent hydrolases"/>
    <property type="match status" value="1"/>
</dbReference>
<feature type="binding site" evidence="4">
    <location>
        <position position="153"/>
    </location>
    <ligand>
        <name>a divalent metal cation</name>
        <dbReference type="ChEBI" id="CHEBI:60240"/>
        <label>2</label>
    </ligand>
</feature>
<dbReference type="InterPro" id="IPR018228">
    <property type="entry name" value="DNase_TatD-rel_CS"/>
</dbReference>
<dbReference type="Pfam" id="PF01026">
    <property type="entry name" value="TatD_DNase"/>
    <property type="match status" value="1"/>
</dbReference>
<evidence type="ECO:0000256" key="2">
    <source>
        <dbReference type="ARBA" id="ARBA00022723"/>
    </source>
</evidence>
<feature type="binding site" evidence="4">
    <location>
        <position position="9"/>
    </location>
    <ligand>
        <name>a divalent metal cation</name>
        <dbReference type="ChEBI" id="CHEBI:60240"/>
        <label>1</label>
    </ligand>
</feature>
<evidence type="ECO:0000256" key="4">
    <source>
        <dbReference type="PIRSR" id="PIRSR005902-1"/>
    </source>
</evidence>
<dbReference type="InterPro" id="IPR001130">
    <property type="entry name" value="TatD-like"/>
</dbReference>
<evidence type="ECO:0000256" key="1">
    <source>
        <dbReference type="ARBA" id="ARBA00009275"/>
    </source>
</evidence>
<dbReference type="PANTHER" id="PTHR47176">
    <property type="entry name" value="OSJNBA0020J04.13 PROTEIN"/>
    <property type="match status" value="1"/>
</dbReference>
<dbReference type="AlphaFoldDB" id="A0A1W2AS65"/>
<evidence type="ECO:0000313" key="6">
    <source>
        <dbReference type="Proteomes" id="UP000192418"/>
    </source>
</evidence>
<feature type="binding site" evidence="4">
    <location>
        <position position="203"/>
    </location>
    <ligand>
        <name>a divalent metal cation</name>
        <dbReference type="ChEBI" id="CHEBI:60240"/>
        <label>1</label>
    </ligand>
</feature>
<feature type="binding site" evidence="4">
    <location>
        <position position="7"/>
    </location>
    <ligand>
        <name>a divalent metal cation</name>
        <dbReference type="ChEBI" id="CHEBI:60240"/>
        <label>1</label>
    </ligand>
</feature>
<dbReference type="InterPro" id="IPR032466">
    <property type="entry name" value="Metal_Hydrolase"/>
</dbReference>
<dbReference type="PIRSF" id="PIRSF005902">
    <property type="entry name" value="DNase_TatD"/>
    <property type="match status" value="1"/>
</dbReference>
<feature type="binding site" evidence="4">
    <location>
        <position position="128"/>
    </location>
    <ligand>
        <name>a divalent metal cation</name>
        <dbReference type="ChEBI" id="CHEBI:60240"/>
        <label>2</label>
    </ligand>
</feature>
<dbReference type="PROSITE" id="PS01091">
    <property type="entry name" value="TATD_3"/>
    <property type="match status" value="1"/>
</dbReference>
<gene>
    <name evidence="5" type="ORF">SAMN02746065_10656</name>
</gene>
<dbReference type="EMBL" id="FWXY01000006">
    <property type="protein sequence ID" value="SMC63434.1"/>
    <property type="molecule type" value="Genomic_DNA"/>
</dbReference>
<dbReference type="GO" id="GO:0016788">
    <property type="term" value="F:hydrolase activity, acting on ester bonds"/>
    <property type="evidence" value="ECO:0007669"/>
    <property type="project" value="InterPro"/>
</dbReference>
<name>A0A1W2AS65_9BACT</name>
<protein>
    <submittedName>
        <fullName evidence="5">TatD DNase family protein</fullName>
    </submittedName>
</protein>
<keyword evidence="3" id="KW-0378">Hydrolase</keyword>
<sequence length="269" mass="29657">MRLCDAHTHLQDSRLFSTIERVMHRSMAAGVTHMVCCGVQEHDWHDIVILADRYPGIVPAFGLHPWFIAPRSPHWLDNLENLLQTTGAAVGEIGLDRVISPRNEADQISVFLSQLALAKKYKRPVNIHCRKAFGLLADLLKENGGLPHGGVIHSYSGSADMVKVFEKSGAYISFSGSLTRPRNKKVQQAARVVSLERLLIETDTPDILPTGAPEGLNEPAHVHLVLKTLAQLRDESIDTLAHATFANAMRLFKFSDHNPSSNVPDGCIP</sequence>
<keyword evidence="2 4" id="KW-0479">Metal-binding</keyword>
<dbReference type="OrthoDB" id="9810005at2"/>
<dbReference type="CDD" id="cd01310">
    <property type="entry name" value="TatD_DNAse"/>
    <property type="match status" value="1"/>
</dbReference>